<evidence type="ECO:0000313" key="1">
    <source>
        <dbReference type="EMBL" id="MBB6219820.1"/>
    </source>
</evidence>
<sequence>MCLEGWNVCCSSAVVAQAFSDGRLCLGLQPSGRCRPAQDLAVNGGRKVLFLASDDGGAAAEIGALAENLGFGPIELGWLSEGGLVVRARGKSWGQLIFTMGSVSTDNSGSQSRRSASCTKIRRTNSDTVGLGKRRGIRQINADHDGTKAAKRLVRNRTRNCSLGQWLGASDRWIAYALHCSRSTLSKGTGRAEVNGPLLLHASARPIWGHLPTFSAKQPAGKRLRLLPASNAANVVNEVELALRHLVYDHITMTIGAECEKEAIRGDAREV</sequence>
<dbReference type="AlphaFoldDB" id="A0A7X0DR05"/>
<protein>
    <submittedName>
        <fullName evidence="1">Uncharacterized protein</fullName>
    </submittedName>
</protein>
<reference evidence="1 2" key="1">
    <citation type="submission" date="2020-08" db="EMBL/GenBank/DDBJ databases">
        <title>Genomic Encyclopedia of Type Strains, Phase IV (KMG-V): Genome sequencing to study the core and pangenomes of soil and plant-associated prokaryotes.</title>
        <authorList>
            <person name="Whitman W."/>
        </authorList>
    </citation>
    <scope>NUCLEOTIDE SEQUENCE [LARGE SCALE GENOMIC DNA]</scope>
    <source>
        <strain evidence="1 2">SEMIA 4011</strain>
    </source>
</reference>
<proteinExistence type="predicted"/>
<comment type="caution">
    <text evidence="1">The sequence shown here is derived from an EMBL/GenBank/DDBJ whole genome shotgun (WGS) entry which is preliminary data.</text>
</comment>
<dbReference type="EMBL" id="JACIIJ010000001">
    <property type="protein sequence ID" value="MBB6219820.1"/>
    <property type="molecule type" value="Genomic_DNA"/>
</dbReference>
<dbReference type="Proteomes" id="UP000517187">
    <property type="component" value="Unassembled WGS sequence"/>
</dbReference>
<organism evidence="1 2">
    <name type="scientific">Rhizobium leguminosarum</name>
    <dbReference type="NCBI Taxonomy" id="384"/>
    <lineage>
        <taxon>Bacteria</taxon>
        <taxon>Pseudomonadati</taxon>
        <taxon>Pseudomonadota</taxon>
        <taxon>Alphaproteobacteria</taxon>
        <taxon>Hyphomicrobiales</taxon>
        <taxon>Rhizobiaceae</taxon>
        <taxon>Rhizobium/Agrobacterium group</taxon>
        <taxon>Rhizobium</taxon>
    </lineage>
</organism>
<name>A0A7X0DR05_RHILE</name>
<gene>
    <name evidence="1" type="ORF">GGE66_000764</name>
</gene>
<accession>A0A7X0DR05</accession>
<evidence type="ECO:0000313" key="2">
    <source>
        <dbReference type="Proteomes" id="UP000517187"/>
    </source>
</evidence>